<dbReference type="Gene3D" id="2.40.70.10">
    <property type="entry name" value="Acid Proteases"/>
    <property type="match status" value="1"/>
</dbReference>
<dbReference type="GO" id="GO:0004190">
    <property type="term" value="F:aspartic-type endopeptidase activity"/>
    <property type="evidence" value="ECO:0007669"/>
    <property type="project" value="InterPro"/>
</dbReference>
<accession>A0A8C5MD47</accession>
<dbReference type="Gene3D" id="3.30.70.270">
    <property type="match status" value="1"/>
</dbReference>
<feature type="domain" description="Reverse transcriptase" evidence="5">
    <location>
        <begin position="185"/>
        <end position="370"/>
    </location>
</feature>
<sequence length="400" mass="44841">MRVGNKDEIFMVDTGAEYSVVTQQIAPPVGTEVDIVGAMGVSAKYPFLASRKCSVVGHNVEHEFLYMPECPIQFLGRDILCKLQAQITFLPGGHARLDLPESGIIMPREEEWRTAPTPLVDPDPHTLLLLGVPGVWAEENPPGLAVNIPPVYVDLKPGAVPVALRQYHIPQKAKQNIQTHLQRLKDHGILKFCVSPWNTPLLPVLKEGTQEYRPVQDLRAVNEATVTVHPVVPNPYNLLALIPGNTKYYTVLDLKDNAFFSIPVHPDTALLFAFSFEGTQLTWKRLSQGYVDAPVVYSIVLQATLKFWHPSHGSVLLQYVDDLLVCSPSEEACREDGKSLLRWLQECGHKVSLKKMQWCQTQVEYLGFVLRQGERSISQKRVQSVTGLVNRKLRRTCCHS</sequence>
<evidence type="ECO:0000256" key="2">
    <source>
        <dbReference type="ARBA" id="ARBA00012180"/>
    </source>
</evidence>
<dbReference type="Gene3D" id="3.10.10.10">
    <property type="entry name" value="HIV Type 1 Reverse Transcriptase, subunit A, domain 1"/>
    <property type="match status" value="1"/>
</dbReference>
<evidence type="ECO:0000313" key="6">
    <source>
        <dbReference type="Ensembl" id="ENSLLEP00000012116.1"/>
    </source>
</evidence>
<reference evidence="6" key="1">
    <citation type="submission" date="2025-08" db="UniProtKB">
        <authorList>
            <consortium name="Ensembl"/>
        </authorList>
    </citation>
    <scope>IDENTIFICATION</scope>
</reference>
<evidence type="ECO:0000256" key="3">
    <source>
        <dbReference type="ARBA" id="ARBA00022801"/>
    </source>
</evidence>
<name>A0A8C5MD47_9ANUR</name>
<dbReference type="EC" id="3.1.26.4" evidence="2"/>
<reference evidence="6" key="2">
    <citation type="submission" date="2025-09" db="UniProtKB">
        <authorList>
            <consortium name="Ensembl"/>
        </authorList>
    </citation>
    <scope>IDENTIFICATION</scope>
</reference>
<dbReference type="OrthoDB" id="8947436at2759"/>
<dbReference type="InterPro" id="IPR018061">
    <property type="entry name" value="Retropepsins"/>
</dbReference>
<feature type="domain" description="Peptidase A2" evidence="4">
    <location>
        <begin position="8"/>
        <end position="79"/>
    </location>
</feature>
<dbReference type="PANTHER" id="PTHR33064">
    <property type="entry name" value="POL PROTEIN"/>
    <property type="match status" value="1"/>
</dbReference>
<dbReference type="AlphaFoldDB" id="A0A8C5MD47"/>
<evidence type="ECO:0000256" key="1">
    <source>
        <dbReference type="ARBA" id="ARBA00010879"/>
    </source>
</evidence>
<dbReference type="InterPro" id="IPR000477">
    <property type="entry name" value="RT_dom"/>
</dbReference>
<dbReference type="Pfam" id="PF00077">
    <property type="entry name" value="RVP"/>
    <property type="match status" value="1"/>
</dbReference>
<dbReference type="PANTHER" id="PTHR33064:SF37">
    <property type="entry name" value="RIBONUCLEASE H"/>
    <property type="match status" value="1"/>
</dbReference>
<comment type="similarity">
    <text evidence="1">Belongs to the beta type-B retroviral polymerase family. HERV class-II K(HML-2) pol subfamily.</text>
</comment>
<dbReference type="PROSITE" id="PS00141">
    <property type="entry name" value="ASP_PROTEASE"/>
    <property type="match status" value="1"/>
</dbReference>
<evidence type="ECO:0000259" key="5">
    <source>
        <dbReference type="PROSITE" id="PS50878"/>
    </source>
</evidence>
<dbReference type="PROSITE" id="PS50175">
    <property type="entry name" value="ASP_PROT_RETROV"/>
    <property type="match status" value="1"/>
</dbReference>
<evidence type="ECO:0000259" key="4">
    <source>
        <dbReference type="PROSITE" id="PS50175"/>
    </source>
</evidence>
<protein>
    <recommendedName>
        <fullName evidence="2">ribonuclease H</fullName>
        <ecNumber evidence="2">3.1.26.4</ecNumber>
    </recommendedName>
</protein>
<dbReference type="GO" id="GO:0004523">
    <property type="term" value="F:RNA-DNA hybrid ribonuclease activity"/>
    <property type="evidence" value="ECO:0007669"/>
    <property type="project" value="UniProtKB-EC"/>
</dbReference>
<organism evidence="6 7">
    <name type="scientific">Leptobrachium leishanense</name>
    <name type="common">Leishan spiny toad</name>
    <dbReference type="NCBI Taxonomy" id="445787"/>
    <lineage>
        <taxon>Eukaryota</taxon>
        <taxon>Metazoa</taxon>
        <taxon>Chordata</taxon>
        <taxon>Craniata</taxon>
        <taxon>Vertebrata</taxon>
        <taxon>Euteleostomi</taxon>
        <taxon>Amphibia</taxon>
        <taxon>Batrachia</taxon>
        <taxon>Anura</taxon>
        <taxon>Pelobatoidea</taxon>
        <taxon>Megophryidae</taxon>
        <taxon>Leptobrachium</taxon>
    </lineage>
</organism>
<dbReference type="Proteomes" id="UP000694569">
    <property type="component" value="Unplaced"/>
</dbReference>
<dbReference type="SUPFAM" id="SSF56672">
    <property type="entry name" value="DNA/RNA polymerases"/>
    <property type="match status" value="1"/>
</dbReference>
<dbReference type="InterPro" id="IPR051320">
    <property type="entry name" value="Viral_Replic_Matur_Polypro"/>
</dbReference>
<keyword evidence="3" id="KW-0378">Hydrolase</keyword>
<dbReference type="Ensembl" id="ENSLLET00000012595.1">
    <property type="protein sequence ID" value="ENSLLEP00000012116.1"/>
    <property type="gene ID" value="ENSLLEG00000007705.1"/>
</dbReference>
<dbReference type="InterPro" id="IPR001995">
    <property type="entry name" value="Peptidase_A2_cat"/>
</dbReference>
<dbReference type="Pfam" id="PF00078">
    <property type="entry name" value="RVT_1"/>
    <property type="match status" value="1"/>
</dbReference>
<dbReference type="InterPro" id="IPR043128">
    <property type="entry name" value="Rev_trsase/Diguanyl_cyclase"/>
</dbReference>
<dbReference type="PROSITE" id="PS50878">
    <property type="entry name" value="RT_POL"/>
    <property type="match status" value="1"/>
</dbReference>
<dbReference type="GeneTree" id="ENSGT00940000163417"/>
<proteinExistence type="inferred from homology"/>
<dbReference type="InterPro" id="IPR043502">
    <property type="entry name" value="DNA/RNA_pol_sf"/>
</dbReference>
<dbReference type="InterPro" id="IPR001969">
    <property type="entry name" value="Aspartic_peptidase_AS"/>
</dbReference>
<dbReference type="GO" id="GO:0006508">
    <property type="term" value="P:proteolysis"/>
    <property type="evidence" value="ECO:0007669"/>
    <property type="project" value="InterPro"/>
</dbReference>
<dbReference type="InterPro" id="IPR021109">
    <property type="entry name" value="Peptidase_aspartic_dom_sf"/>
</dbReference>
<evidence type="ECO:0000313" key="7">
    <source>
        <dbReference type="Proteomes" id="UP000694569"/>
    </source>
</evidence>
<keyword evidence="7" id="KW-1185">Reference proteome</keyword>
<dbReference type="SUPFAM" id="SSF50630">
    <property type="entry name" value="Acid proteases"/>
    <property type="match status" value="1"/>
</dbReference>